<protein>
    <recommendedName>
        <fullName evidence="5">DUF3105 domain-containing protein</fullName>
    </recommendedName>
</protein>
<sequence>MAKDRKPDDARPSGGATRSGGGNPHRARPTGKSGRTRPPTQVVANAHKRPWALIAGAVAVVVFAAAVITYAVVQVNEANADKLASIEEISGVEAAEYSPGQDHVTTEVDYTETPPVGGPHDGNWADCTGTVYDVDIRHENAVHSLEHGAVWITYDPEALSDADVDTLADLVDGESGRMLSPYAGLGTPISLQAWNHSLTVDSASDERIEQFADFMTYQRSPYGDGDDRNALAFPEPGASCENPAFAAAPLVEGEVSTPIGPSDMPTEDQG</sequence>
<gene>
    <name evidence="3" type="ORF">SAMN05660748_1485</name>
</gene>
<dbReference type="InterPro" id="IPR021454">
    <property type="entry name" value="DUF3105"/>
</dbReference>
<dbReference type="Pfam" id="PF11303">
    <property type="entry name" value="DUF3105"/>
    <property type="match status" value="1"/>
</dbReference>
<dbReference type="AlphaFoldDB" id="A0A285V4B5"/>
<feature type="region of interest" description="Disordered" evidence="1">
    <location>
        <begin position="251"/>
        <end position="270"/>
    </location>
</feature>
<reference evidence="4" key="1">
    <citation type="submission" date="2017-08" db="EMBL/GenBank/DDBJ databases">
        <authorList>
            <person name="Varghese N."/>
            <person name="Submissions S."/>
        </authorList>
    </citation>
    <scope>NUCLEOTIDE SEQUENCE [LARGE SCALE GENOMIC DNA]</scope>
    <source>
        <strain evidence="4">DSM 4725</strain>
    </source>
</reference>
<feature type="compositionally biased region" description="Basic and acidic residues" evidence="1">
    <location>
        <begin position="1"/>
        <end position="11"/>
    </location>
</feature>
<name>A0A285V4B5_9ACTN</name>
<organism evidence="3 4">
    <name type="scientific">Blastococcus aggregatus</name>
    <dbReference type="NCBI Taxonomy" id="38502"/>
    <lineage>
        <taxon>Bacteria</taxon>
        <taxon>Bacillati</taxon>
        <taxon>Actinomycetota</taxon>
        <taxon>Actinomycetes</taxon>
        <taxon>Geodermatophilales</taxon>
        <taxon>Geodermatophilaceae</taxon>
        <taxon>Blastococcus</taxon>
    </lineage>
</organism>
<keyword evidence="2" id="KW-0472">Membrane</keyword>
<keyword evidence="2" id="KW-1133">Transmembrane helix</keyword>
<keyword evidence="4" id="KW-1185">Reference proteome</keyword>
<proteinExistence type="predicted"/>
<feature type="region of interest" description="Disordered" evidence="1">
    <location>
        <begin position="1"/>
        <end position="39"/>
    </location>
</feature>
<evidence type="ECO:0000256" key="2">
    <source>
        <dbReference type="SAM" id="Phobius"/>
    </source>
</evidence>
<evidence type="ECO:0000313" key="4">
    <source>
        <dbReference type="Proteomes" id="UP000219435"/>
    </source>
</evidence>
<evidence type="ECO:0000256" key="1">
    <source>
        <dbReference type="SAM" id="MobiDB-lite"/>
    </source>
</evidence>
<dbReference type="OrthoDB" id="164831at2"/>
<dbReference type="RefSeq" id="WP_097194383.1">
    <property type="nucleotide sequence ID" value="NZ_OBQI01000002.1"/>
</dbReference>
<feature type="transmembrane region" description="Helical" evidence="2">
    <location>
        <begin position="51"/>
        <end position="73"/>
    </location>
</feature>
<dbReference type="EMBL" id="OBQI01000002">
    <property type="protein sequence ID" value="SOC48777.1"/>
    <property type="molecule type" value="Genomic_DNA"/>
</dbReference>
<evidence type="ECO:0000313" key="3">
    <source>
        <dbReference type="EMBL" id="SOC48777.1"/>
    </source>
</evidence>
<dbReference type="Proteomes" id="UP000219435">
    <property type="component" value="Unassembled WGS sequence"/>
</dbReference>
<evidence type="ECO:0008006" key="5">
    <source>
        <dbReference type="Google" id="ProtNLM"/>
    </source>
</evidence>
<keyword evidence="2" id="KW-0812">Transmembrane</keyword>
<accession>A0A285V4B5</accession>